<sequence length="481" mass="52393">MRSVDAEFFLPAETESEAVERIYALTGRAPERVRGGSRAGKRALVALRDALELDIDIVRTPAAMAREIAMRLDVEWREDLLVELNMVNLRGLNTLLEAATIAYQEGALKRLRDEVPVSLSGPSWAAFEPARSKIEAVTRIAALTDAPREWLGPGGKEHKSVLLNLATALFPGDPRVDTGSKTRLGASLARVLGVPWTDDCASTGETIQLAGLNTILAGAERNLGRLGAQVSDMLATPAAEGDALAAALMSGLPDHWDGRKSVEWLADNGLRGANDNEWQGFFGEERARAVLAAAFTPRVPGPRVRYGNTVFDYALNRVWDIKVHTETQTSAGKRRSASPEILLNDERAIRNCVDEQGIGFLVISGNALMDDSGEFVTWHRRFKAERRARPASPSNSGKSRTRKAAFTPLRVESFWLANGNSLRAAVASGQLSSRAQGRQAPKGEGAVGASREPKFMLNTTKARAGIRVAHYDWPEMRRRPA</sequence>
<evidence type="ECO:0000313" key="2">
    <source>
        <dbReference type="EMBL" id="QNN51792.1"/>
    </source>
</evidence>
<dbReference type="EMBL" id="CP060713">
    <property type="protein sequence ID" value="QNN51792.1"/>
    <property type="molecule type" value="Genomic_DNA"/>
</dbReference>
<dbReference type="Proteomes" id="UP000515947">
    <property type="component" value="Chromosome"/>
</dbReference>
<evidence type="ECO:0000256" key="1">
    <source>
        <dbReference type="SAM" id="MobiDB-lite"/>
    </source>
</evidence>
<dbReference type="AlphaFoldDB" id="A0A7G9R867"/>
<reference evidence="2 3" key="1">
    <citation type="submission" date="2020-08" db="EMBL/GenBank/DDBJ databases">
        <title>Genome sequence of Nocardioides mesophilus KACC 16243T.</title>
        <authorList>
            <person name="Hyun D.-W."/>
            <person name="Bae J.-W."/>
        </authorList>
    </citation>
    <scope>NUCLEOTIDE SEQUENCE [LARGE SCALE GENOMIC DNA]</scope>
    <source>
        <strain evidence="2 3">KACC 16243</strain>
    </source>
</reference>
<evidence type="ECO:0008006" key="4">
    <source>
        <dbReference type="Google" id="ProtNLM"/>
    </source>
</evidence>
<accession>A0A7G9R867</accession>
<gene>
    <name evidence="2" type="ORF">H9L09_14750</name>
</gene>
<evidence type="ECO:0000313" key="3">
    <source>
        <dbReference type="Proteomes" id="UP000515947"/>
    </source>
</evidence>
<keyword evidence="3" id="KW-1185">Reference proteome</keyword>
<organism evidence="2 3">
    <name type="scientific">Nocardioides mesophilus</name>
    <dbReference type="NCBI Taxonomy" id="433659"/>
    <lineage>
        <taxon>Bacteria</taxon>
        <taxon>Bacillati</taxon>
        <taxon>Actinomycetota</taxon>
        <taxon>Actinomycetes</taxon>
        <taxon>Propionibacteriales</taxon>
        <taxon>Nocardioidaceae</taxon>
        <taxon>Nocardioides</taxon>
    </lineage>
</organism>
<feature type="region of interest" description="Disordered" evidence="1">
    <location>
        <begin position="430"/>
        <end position="451"/>
    </location>
</feature>
<feature type="region of interest" description="Disordered" evidence="1">
    <location>
        <begin position="384"/>
        <end position="403"/>
    </location>
</feature>
<dbReference type="KEGG" id="nmes:H9L09_14750"/>
<name>A0A7G9R867_9ACTN</name>
<proteinExistence type="predicted"/>
<dbReference type="RefSeq" id="WP_187577629.1">
    <property type="nucleotide sequence ID" value="NZ_CP060713.1"/>
</dbReference>
<protein>
    <recommendedName>
        <fullName evidence="4">Restriction endonuclease</fullName>
    </recommendedName>
</protein>